<feature type="non-terminal residue" evidence="1">
    <location>
        <position position="1"/>
    </location>
</feature>
<protein>
    <submittedName>
        <fullName evidence="1">Uncharacterized protein</fullName>
    </submittedName>
</protein>
<dbReference type="EMBL" id="BARV01038520">
    <property type="protein sequence ID" value="GAI48403.1"/>
    <property type="molecule type" value="Genomic_DNA"/>
</dbReference>
<name>X1NXS3_9ZZZZ</name>
<accession>X1NXS3</accession>
<comment type="caution">
    <text evidence="1">The sequence shown here is derived from an EMBL/GenBank/DDBJ whole genome shotgun (WGS) entry which is preliminary data.</text>
</comment>
<sequence>KGKVGVTVNPDTGVPIPESALAAKKALKGLTAEQILAENPSWKEDYEEYVREWYPGKKDIHFRRG</sequence>
<proteinExistence type="predicted"/>
<reference evidence="1" key="1">
    <citation type="journal article" date="2014" name="Front. Microbiol.">
        <title>High frequency of phylogenetically diverse reductive dehalogenase-homologous genes in deep subseafloor sedimentary metagenomes.</title>
        <authorList>
            <person name="Kawai M."/>
            <person name="Futagami T."/>
            <person name="Toyoda A."/>
            <person name="Takaki Y."/>
            <person name="Nishi S."/>
            <person name="Hori S."/>
            <person name="Arai W."/>
            <person name="Tsubouchi T."/>
            <person name="Morono Y."/>
            <person name="Uchiyama I."/>
            <person name="Ito T."/>
            <person name="Fujiyama A."/>
            <person name="Inagaki F."/>
            <person name="Takami H."/>
        </authorList>
    </citation>
    <scope>NUCLEOTIDE SEQUENCE</scope>
    <source>
        <strain evidence="1">Expedition CK06-06</strain>
    </source>
</reference>
<organism evidence="1">
    <name type="scientific">marine sediment metagenome</name>
    <dbReference type="NCBI Taxonomy" id="412755"/>
    <lineage>
        <taxon>unclassified sequences</taxon>
        <taxon>metagenomes</taxon>
        <taxon>ecological metagenomes</taxon>
    </lineage>
</organism>
<gene>
    <name evidence="1" type="ORF">S06H3_59314</name>
</gene>
<dbReference type="AlphaFoldDB" id="X1NXS3"/>
<evidence type="ECO:0000313" key="1">
    <source>
        <dbReference type="EMBL" id="GAI48403.1"/>
    </source>
</evidence>